<dbReference type="Proteomes" id="UP000053328">
    <property type="component" value="Unassembled WGS sequence"/>
</dbReference>
<dbReference type="EMBL" id="KN847493">
    <property type="protein sequence ID" value="KIW18921.1"/>
    <property type="molecule type" value="Genomic_DNA"/>
</dbReference>
<dbReference type="InterPro" id="IPR036928">
    <property type="entry name" value="AS_sf"/>
</dbReference>
<dbReference type="HOGENOM" id="CLU_2687854_0_0_1"/>
<evidence type="ECO:0000313" key="1">
    <source>
        <dbReference type="EMBL" id="KIW18921.1"/>
    </source>
</evidence>
<dbReference type="Gene3D" id="3.90.1300.10">
    <property type="entry name" value="Amidase signature (AS) domain"/>
    <property type="match status" value="1"/>
</dbReference>
<keyword evidence="2" id="KW-1185">Reference proteome</keyword>
<gene>
    <name evidence="1" type="ORF">PV08_03210</name>
</gene>
<accession>A0A0D1YUI8</accession>
<dbReference type="OrthoDB" id="566138at2759"/>
<dbReference type="AlphaFoldDB" id="A0A0D1YUI8"/>
<organism evidence="1 2">
    <name type="scientific">Exophiala spinifera</name>
    <dbReference type="NCBI Taxonomy" id="91928"/>
    <lineage>
        <taxon>Eukaryota</taxon>
        <taxon>Fungi</taxon>
        <taxon>Dikarya</taxon>
        <taxon>Ascomycota</taxon>
        <taxon>Pezizomycotina</taxon>
        <taxon>Eurotiomycetes</taxon>
        <taxon>Chaetothyriomycetidae</taxon>
        <taxon>Chaetothyriales</taxon>
        <taxon>Herpotrichiellaceae</taxon>
        <taxon>Exophiala</taxon>
    </lineage>
</organism>
<dbReference type="PANTHER" id="PTHR42678:SF34">
    <property type="entry name" value="OS04G0183300 PROTEIN"/>
    <property type="match status" value="1"/>
</dbReference>
<name>A0A0D1YUI8_9EURO</name>
<dbReference type="STRING" id="91928.A0A0D1YUI8"/>
<evidence type="ECO:0000313" key="2">
    <source>
        <dbReference type="Proteomes" id="UP000053328"/>
    </source>
</evidence>
<reference evidence="1 2" key="1">
    <citation type="submission" date="2015-01" db="EMBL/GenBank/DDBJ databases">
        <title>The Genome Sequence of Exophiala spinifera CBS89968.</title>
        <authorList>
            <consortium name="The Broad Institute Genomics Platform"/>
            <person name="Cuomo C."/>
            <person name="de Hoog S."/>
            <person name="Gorbushina A."/>
            <person name="Stielow B."/>
            <person name="Teixiera M."/>
            <person name="Abouelleil A."/>
            <person name="Chapman S.B."/>
            <person name="Priest M."/>
            <person name="Young S.K."/>
            <person name="Wortman J."/>
            <person name="Nusbaum C."/>
            <person name="Birren B."/>
        </authorList>
    </citation>
    <scope>NUCLEOTIDE SEQUENCE [LARGE SCALE GENOMIC DNA]</scope>
    <source>
        <strain evidence="1 2">CBS 89968</strain>
    </source>
</reference>
<dbReference type="PANTHER" id="PTHR42678">
    <property type="entry name" value="AMIDASE"/>
    <property type="match status" value="1"/>
</dbReference>
<dbReference type="GeneID" id="27330293"/>
<dbReference type="RefSeq" id="XP_016239137.1">
    <property type="nucleotide sequence ID" value="XM_016377567.1"/>
</dbReference>
<proteinExistence type="predicted"/>
<sequence>MALGRFPALHKIFLREVQDGFQSGAFTSQDLVRAYVKRIEEVNNEVHAVIRIDPDAIETAKALDEERKTKGPRG</sequence>
<dbReference type="VEuPathDB" id="FungiDB:PV08_03210"/>
<protein>
    <submittedName>
        <fullName evidence="1">Uncharacterized protein</fullName>
    </submittedName>
</protein>
<dbReference type="SUPFAM" id="SSF75304">
    <property type="entry name" value="Amidase signature (AS) enzymes"/>
    <property type="match status" value="1"/>
</dbReference>